<dbReference type="EMBL" id="LMWS01000031">
    <property type="protein sequence ID" value="KUN35706.1"/>
    <property type="molecule type" value="Genomic_DNA"/>
</dbReference>
<evidence type="ECO:0008006" key="3">
    <source>
        <dbReference type="Google" id="ProtNLM"/>
    </source>
</evidence>
<gene>
    <name evidence="1" type="ORF">AQJ30_23720</name>
</gene>
<dbReference type="Proteomes" id="UP000053271">
    <property type="component" value="Unassembled WGS sequence"/>
</dbReference>
<keyword evidence="2" id="KW-1185">Reference proteome</keyword>
<dbReference type="RefSeq" id="WP_067237575.1">
    <property type="nucleotide sequence ID" value="NZ_KQ948557.1"/>
</dbReference>
<evidence type="ECO:0000313" key="2">
    <source>
        <dbReference type="Proteomes" id="UP000053271"/>
    </source>
</evidence>
<comment type="caution">
    <text evidence="1">The sequence shown here is derived from an EMBL/GenBank/DDBJ whole genome shotgun (WGS) entry which is preliminary data.</text>
</comment>
<evidence type="ECO:0000313" key="1">
    <source>
        <dbReference type="EMBL" id="KUN35706.1"/>
    </source>
</evidence>
<reference evidence="1 2" key="1">
    <citation type="submission" date="2015-10" db="EMBL/GenBank/DDBJ databases">
        <title>Draft genome sequence of Streptomyces longwoodensis DSM 41677, type strain for the species Streptomyces longwoodensis.</title>
        <authorList>
            <person name="Ruckert C."/>
            <person name="Winkler A."/>
            <person name="Kalinowski J."/>
            <person name="Kampfer P."/>
            <person name="Glaeser S."/>
        </authorList>
    </citation>
    <scope>NUCLEOTIDE SEQUENCE [LARGE SCALE GENOMIC DNA]</scope>
    <source>
        <strain evidence="1 2">DSM 41677</strain>
    </source>
</reference>
<protein>
    <recommendedName>
        <fullName evidence="3">HicA protein</fullName>
    </recommendedName>
</protein>
<dbReference type="GeneID" id="91427619"/>
<name>A0A101QTY6_9ACTN</name>
<organism evidence="1 2">
    <name type="scientific">Streptomyces longwoodensis</name>
    <dbReference type="NCBI Taxonomy" id="68231"/>
    <lineage>
        <taxon>Bacteria</taxon>
        <taxon>Bacillati</taxon>
        <taxon>Actinomycetota</taxon>
        <taxon>Actinomycetes</taxon>
        <taxon>Kitasatosporales</taxon>
        <taxon>Streptomycetaceae</taxon>
        <taxon>Streptomyces</taxon>
    </lineage>
</organism>
<sequence length="66" mass="7254">MANRMEVLLAALDRQGFESRQSLQGSWFFSRNGTMITIGHEPDGTGEWIDLISALRGAGLVFPDEG</sequence>
<proteinExistence type="predicted"/>
<dbReference type="AlphaFoldDB" id="A0A101QTY6"/>
<accession>A0A101QTY6</accession>